<feature type="region of interest" description="Disordered" evidence="1">
    <location>
        <begin position="199"/>
        <end position="220"/>
    </location>
</feature>
<dbReference type="InterPro" id="IPR013830">
    <property type="entry name" value="SGNH_hydro"/>
</dbReference>
<dbReference type="RefSeq" id="WP_344794564.1">
    <property type="nucleotide sequence ID" value="NZ_BAABAU010000001.1"/>
</dbReference>
<evidence type="ECO:0000313" key="5">
    <source>
        <dbReference type="Proteomes" id="UP001501594"/>
    </source>
</evidence>
<dbReference type="SUPFAM" id="SSF55781">
    <property type="entry name" value="GAF domain-like"/>
    <property type="match status" value="1"/>
</dbReference>
<sequence length="405" mass="44956">MTWLAPVLLRPYHRQRYRLIGQEPRGLPRPHDGSFAHATGLNPDRVLLFGNGIAVGWGVASQELALPGQLARALSAETGRGADVEVLSDSGWDIESAAGALAGRDLAGYDAVVVVIGVSDAYRFLPSKRWADALTGLLDVFERETSATTTITLMGIQPVSSVPLFRRRPGDPTDRWAERLNRVSRRVLADRPRVKYLAPPAVDPKAGRSPGTGAEDPRYRSPRRFTEWALTQAAFLAPQLDAESGIDRPARRARNRPQRTERRLETIWDLGLMDSPREKRYDDIVRKAQQMFGTRGAAFSVLDDKRQWNKAVVGVEAREWPLDDSFCRTTIEHSLPFVVEDARSDDRAPKDTPMRFYAGYPVEAPDGTRIGALCVFDESPRPADSIDLVILRDLALAIQRELAAG</sequence>
<dbReference type="Proteomes" id="UP001501594">
    <property type="component" value="Unassembled WGS sequence"/>
</dbReference>
<dbReference type="EMBL" id="BAABAU010000001">
    <property type="protein sequence ID" value="GAA4265848.1"/>
    <property type="molecule type" value="Genomic_DNA"/>
</dbReference>
<feature type="domain" description="SGNH hydrolase-type esterase" evidence="3">
    <location>
        <begin position="48"/>
        <end position="204"/>
    </location>
</feature>
<dbReference type="Pfam" id="PF13472">
    <property type="entry name" value="Lipase_GDSL_2"/>
    <property type="match status" value="1"/>
</dbReference>
<dbReference type="SUPFAM" id="SSF52266">
    <property type="entry name" value="SGNH hydrolase"/>
    <property type="match status" value="1"/>
</dbReference>
<dbReference type="InterPro" id="IPR003018">
    <property type="entry name" value="GAF"/>
</dbReference>
<dbReference type="Gene3D" id="3.30.450.40">
    <property type="match status" value="1"/>
</dbReference>
<gene>
    <name evidence="4" type="ORF">GCM10022256_14600</name>
</gene>
<dbReference type="Pfam" id="PF01590">
    <property type="entry name" value="GAF"/>
    <property type="match status" value="1"/>
</dbReference>
<dbReference type="InterPro" id="IPR029016">
    <property type="entry name" value="GAF-like_dom_sf"/>
</dbReference>
<evidence type="ECO:0000259" key="2">
    <source>
        <dbReference type="Pfam" id="PF01590"/>
    </source>
</evidence>
<dbReference type="CDD" id="cd01836">
    <property type="entry name" value="FeeA_FeeB_like"/>
    <property type="match status" value="1"/>
</dbReference>
<proteinExistence type="predicted"/>
<evidence type="ECO:0000313" key="4">
    <source>
        <dbReference type="EMBL" id="GAA4265848.1"/>
    </source>
</evidence>
<organism evidence="4 5">
    <name type="scientific">Frondihabitans peucedani</name>
    <dbReference type="NCBI Taxonomy" id="598626"/>
    <lineage>
        <taxon>Bacteria</taxon>
        <taxon>Bacillati</taxon>
        <taxon>Actinomycetota</taxon>
        <taxon>Actinomycetes</taxon>
        <taxon>Micrococcales</taxon>
        <taxon>Microbacteriaceae</taxon>
        <taxon>Frondihabitans</taxon>
    </lineage>
</organism>
<name>A0ABP8E0Y7_9MICO</name>
<accession>A0ABP8E0Y7</accession>
<dbReference type="PANTHER" id="PTHR43102:SF2">
    <property type="entry name" value="GAF DOMAIN-CONTAINING PROTEIN"/>
    <property type="match status" value="1"/>
</dbReference>
<keyword evidence="5" id="KW-1185">Reference proteome</keyword>
<reference evidence="5" key="1">
    <citation type="journal article" date="2019" name="Int. J. Syst. Evol. Microbiol.">
        <title>The Global Catalogue of Microorganisms (GCM) 10K type strain sequencing project: providing services to taxonomists for standard genome sequencing and annotation.</title>
        <authorList>
            <consortium name="The Broad Institute Genomics Platform"/>
            <consortium name="The Broad Institute Genome Sequencing Center for Infectious Disease"/>
            <person name="Wu L."/>
            <person name="Ma J."/>
        </authorList>
    </citation>
    <scope>NUCLEOTIDE SEQUENCE [LARGE SCALE GENOMIC DNA]</scope>
    <source>
        <strain evidence="5">JCM 17442</strain>
    </source>
</reference>
<evidence type="ECO:0008006" key="6">
    <source>
        <dbReference type="Google" id="ProtNLM"/>
    </source>
</evidence>
<evidence type="ECO:0000259" key="3">
    <source>
        <dbReference type="Pfam" id="PF13472"/>
    </source>
</evidence>
<dbReference type="PANTHER" id="PTHR43102">
    <property type="entry name" value="SLR1143 PROTEIN"/>
    <property type="match status" value="1"/>
</dbReference>
<comment type="caution">
    <text evidence="4">The sequence shown here is derived from an EMBL/GenBank/DDBJ whole genome shotgun (WGS) entry which is preliminary data.</text>
</comment>
<protein>
    <recommendedName>
        <fullName evidence="6">GAF domain-containing protein</fullName>
    </recommendedName>
</protein>
<evidence type="ECO:0000256" key="1">
    <source>
        <dbReference type="SAM" id="MobiDB-lite"/>
    </source>
</evidence>
<dbReference type="Gene3D" id="3.40.50.1110">
    <property type="entry name" value="SGNH hydrolase"/>
    <property type="match status" value="1"/>
</dbReference>
<feature type="domain" description="GAF" evidence="2">
    <location>
        <begin position="277"/>
        <end position="398"/>
    </location>
</feature>
<dbReference type="InterPro" id="IPR036514">
    <property type="entry name" value="SGNH_hydro_sf"/>
</dbReference>